<proteinExistence type="predicted"/>
<evidence type="ECO:0000313" key="3">
    <source>
        <dbReference type="Proteomes" id="UP000305067"/>
    </source>
</evidence>
<reference evidence="2 3" key="1">
    <citation type="journal article" date="2019" name="Nat. Ecol. Evol.">
        <title>Megaphylogeny resolves global patterns of mushroom evolution.</title>
        <authorList>
            <person name="Varga T."/>
            <person name="Krizsan K."/>
            <person name="Foldi C."/>
            <person name="Dima B."/>
            <person name="Sanchez-Garcia M."/>
            <person name="Sanchez-Ramirez S."/>
            <person name="Szollosi G.J."/>
            <person name="Szarkandi J.G."/>
            <person name="Papp V."/>
            <person name="Albert L."/>
            <person name="Andreopoulos W."/>
            <person name="Angelini C."/>
            <person name="Antonin V."/>
            <person name="Barry K.W."/>
            <person name="Bougher N.L."/>
            <person name="Buchanan P."/>
            <person name="Buyck B."/>
            <person name="Bense V."/>
            <person name="Catcheside P."/>
            <person name="Chovatia M."/>
            <person name="Cooper J."/>
            <person name="Damon W."/>
            <person name="Desjardin D."/>
            <person name="Finy P."/>
            <person name="Geml J."/>
            <person name="Haridas S."/>
            <person name="Hughes K."/>
            <person name="Justo A."/>
            <person name="Karasinski D."/>
            <person name="Kautmanova I."/>
            <person name="Kiss B."/>
            <person name="Kocsube S."/>
            <person name="Kotiranta H."/>
            <person name="LaButti K.M."/>
            <person name="Lechner B.E."/>
            <person name="Liimatainen K."/>
            <person name="Lipzen A."/>
            <person name="Lukacs Z."/>
            <person name="Mihaltcheva S."/>
            <person name="Morgado L.N."/>
            <person name="Niskanen T."/>
            <person name="Noordeloos M.E."/>
            <person name="Ohm R.A."/>
            <person name="Ortiz-Santana B."/>
            <person name="Ovrebo C."/>
            <person name="Racz N."/>
            <person name="Riley R."/>
            <person name="Savchenko A."/>
            <person name="Shiryaev A."/>
            <person name="Soop K."/>
            <person name="Spirin V."/>
            <person name="Szebenyi C."/>
            <person name="Tomsovsky M."/>
            <person name="Tulloss R.E."/>
            <person name="Uehling J."/>
            <person name="Grigoriev I.V."/>
            <person name="Vagvolgyi C."/>
            <person name="Papp T."/>
            <person name="Martin F.M."/>
            <person name="Miettinen O."/>
            <person name="Hibbett D.S."/>
            <person name="Nagy L.G."/>
        </authorList>
    </citation>
    <scope>NUCLEOTIDE SEQUENCE [LARGE SCALE GENOMIC DNA]</scope>
    <source>
        <strain evidence="2 3">CBS 309.79</strain>
    </source>
</reference>
<dbReference type="EMBL" id="ML178817">
    <property type="protein sequence ID" value="TFL04991.1"/>
    <property type="molecule type" value="Genomic_DNA"/>
</dbReference>
<evidence type="ECO:0000313" key="2">
    <source>
        <dbReference type="EMBL" id="TFL04991.1"/>
    </source>
</evidence>
<sequence>MPAVLSTAKPIKSRTKSALPPFDWTSANAEKVWALLAEVEKPRNYKVLVGKSSPSDNTQRHRPDAAVNRVKSKWEQYEPFIDLLPDTDHPFSSVTGTYKKHAKRLRTTGEGINGPQDDSVDQHCDFYIGSNGPDGTESQNARNVWSELTNVFPFFGTLHRLLASRPNITPPSVTTGASPFGRQILHLQPIAKPTTTQNTTTDIPIDPGLIEVGLVMEAERQKTVAMAAAADATKAARTSPHHTSVQDQAAADSSTLPISYLTGAGSHITTNSAGRTACQASTPSNARTPPSTNTSASFMLPGGQVNLAGLKANIKHVNNNTRGTKRNFEEGLKDVFENNTRMQARHEKLRVMTESHGMEMERRALERQEVAQKLELYHAHIYSTPSCDVVSIPSSPEAILPIPLALISRIPH</sequence>
<dbReference type="Proteomes" id="UP000305067">
    <property type="component" value="Unassembled WGS sequence"/>
</dbReference>
<organism evidence="2 3">
    <name type="scientific">Pterulicium gracile</name>
    <dbReference type="NCBI Taxonomy" id="1884261"/>
    <lineage>
        <taxon>Eukaryota</taxon>
        <taxon>Fungi</taxon>
        <taxon>Dikarya</taxon>
        <taxon>Basidiomycota</taxon>
        <taxon>Agaricomycotina</taxon>
        <taxon>Agaricomycetes</taxon>
        <taxon>Agaricomycetidae</taxon>
        <taxon>Agaricales</taxon>
        <taxon>Pleurotineae</taxon>
        <taxon>Pterulaceae</taxon>
        <taxon>Pterulicium</taxon>
    </lineage>
</organism>
<protein>
    <submittedName>
        <fullName evidence="2">Uncharacterized protein</fullName>
    </submittedName>
</protein>
<feature type="region of interest" description="Disordered" evidence="1">
    <location>
        <begin position="272"/>
        <end position="296"/>
    </location>
</feature>
<dbReference type="AlphaFoldDB" id="A0A5C3QWR7"/>
<keyword evidence="3" id="KW-1185">Reference proteome</keyword>
<gene>
    <name evidence="2" type="ORF">BDV98DRAFT_589712</name>
</gene>
<accession>A0A5C3QWR7</accession>
<name>A0A5C3QWR7_9AGAR</name>
<dbReference type="OrthoDB" id="3231351at2759"/>
<evidence type="ECO:0000256" key="1">
    <source>
        <dbReference type="SAM" id="MobiDB-lite"/>
    </source>
</evidence>